<evidence type="ECO:0000313" key="3">
    <source>
        <dbReference type="Proteomes" id="UP000182258"/>
    </source>
</evidence>
<feature type="compositionally biased region" description="Polar residues" evidence="1">
    <location>
        <begin position="57"/>
        <end position="72"/>
    </location>
</feature>
<gene>
    <name evidence="2" type="ORF">SAMN04488059_10958</name>
</gene>
<accession>A0A1I1LI55</accession>
<feature type="region of interest" description="Disordered" evidence="1">
    <location>
        <begin position="1"/>
        <end position="72"/>
    </location>
</feature>
<dbReference type="STRING" id="728005.SAMN04488059_10958"/>
<reference evidence="2 3" key="1">
    <citation type="submission" date="2016-10" db="EMBL/GenBank/DDBJ databases">
        <authorList>
            <person name="de Groot N.N."/>
        </authorList>
    </citation>
    <scope>NUCLEOTIDE SEQUENCE [LARGE SCALE GENOMIC DNA]</scope>
    <source>
        <strain evidence="2 3">CGMCC 1.10210</strain>
    </source>
</reference>
<sequence>MMALGNLNPVSQSTPSPLRGGSGRGTFGPNIGSNRHPHLASTVKGEVPSGARDSIWGHTQRTNINSRETSHG</sequence>
<evidence type="ECO:0000256" key="1">
    <source>
        <dbReference type="SAM" id="MobiDB-lite"/>
    </source>
</evidence>
<name>A0A1I1LI55_9HYPH</name>
<dbReference type="EMBL" id="FOMB01000009">
    <property type="protein sequence ID" value="SFC70033.1"/>
    <property type="molecule type" value="Genomic_DNA"/>
</dbReference>
<proteinExistence type="predicted"/>
<dbReference type="AlphaFoldDB" id="A0A1I1LI55"/>
<organism evidence="2 3">
    <name type="scientific">Devosia psychrophila</name>
    <dbReference type="NCBI Taxonomy" id="728005"/>
    <lineage>
        <taxon>Bacteria</taxon>
        <taxon>Pseudomonadati</taxon>
        <taxon>Pseudomonadota</taxon>
        <taxon>Alphaproteobacteria</taxon>
        <taxon>Hyphomicrobiales</taxon>
        <taxon>Devosiaceae</taxon>
        <taxon>Devosia</taxon>
    </lineage>
</organism>
<evidence type="ECO:0000313" key="2">
    <source>
        <dbReference type="EMBL" id="SFC70033.1"/>
    </source>
</evidence>
<dbReference type="Proteomes" id="UP000182258">
    <property type="component" value="Unassembled WGS sequence"/>
</dbReference>
<protein>
    <submittedName>
        <fullName evidence="2">Uncharacterized protein</fullName>
    </submittedName>
</protein>